<protein>
    <recommendedName>
        <fullName evidence="4">F-box domain-containing protein</fullName>
    </recommendedName>
</protein>
<evidence type="ECO:0000313" key="3">
    <source>
        <dbReference type="Proteomes" id="UP000249619"/>
    </source>
</evidence>
<dbReference type="Proteomes" id="UP000249619">
    <property type="component" value="Unassembled WGS sequence"/>
</dbReference>
<reference evidence="3" key="1">
    <citation type="submission" date="2018-05" db="EMBL/GenBank/DDBJ databases">
        <title>Draft genome sequence of Stemphylium lycopersici strain CIDEFI 213.</title>
        <authorList>
            <person name="Medina R."/>
            <person name="Franco M.E.E."/>
            <person name="Lucentini C.G."/>
            <person name="Saparrat M.C.N."/>
            <person name="Balatti P.A."/>
        </authorList>
    </citation>
    <scope>NUCLEOTIDE SEQUENCE [LARGE SCALE GENOMIC DNA]</scope>
    <source>
        <strain evidence="3">CIDEFI 213</strain>
    </source>
</reference>
<feature type="region of interest" description="Disordered" evidence="1">
    <location>
        <begin position="1"/>
        <end position="89"/>
    </location>
</feature>
<comment type="caution">
    <text evidence="2">The sequence shown here is derived from an EMBL/GenBank/DDBJ whole genome shotgun (WGS) entry which is preliminary data.</text>
</comment>
<name>A0A364N0H5_STELY</name>
<evidence type="ECO:0008006" key="4">
    <source>
        <dbReference type="Google" id="ProtNLM"/>
    </source>
</evidence>
<dbReference type="InterPro" id="IPR038883">
    <property type="entry name" value="AN11006-like"/>
</dbReference>
<feature type="compositionally biased region" description="Low complexity" evidence="1">
    <location>
        <begin position="53"/>
        <end position="72"/>
    </location>
</feature>
<dbReference type="PANTHER" id="PTHR42085">
    <property type="entry name" value="F-BOX DOMAIN-CONTAINING PROTEIN"/>
    <property type="match status" value="1"/>
</dbReference>
<feature type="compositionally biased region" description="Low complexity" evidence="1">
    <location>
        <begin position="1"/>
        <end position="23"/>
    </location>
</feature>
<organism evidence="2 3">
    <name type="scientific">Stemphylium lycopersici</name>
    <name type="common">Tomato gray leaf spot disease fungus</name>
    <name type="synonym">Thyrospora lycopersici</name>
    <dbReference type="NCBI Taxonomy" id="183478"/>
    <lineage>
        <taxon>Eukaryota</taxon>
        <taxon>Fungi</taxon>
        <taxon>Dikarya</taxon>
        <taxon>Ascomycota</taxon>
        <taxon>Pezizomycotina</taxon>
        <taxon>Dothideomycetes</taxon>
        <taxon>Pleosporomycetidae</taxon>
        <taxon>Pleosporales</taxon>
        <taxon>Pleosporineae</taxon>
        <taxon>Pleosporaceae</taxon>
        <taxon>Stemphylium</taxon>
    </lineage>
</organism>
<accession>A0A364N0H5</accession>
<keyword evidence="3" id="KW-1185">Reference proteome</keyword>
<dbReference type="PANTHER" id="PTHR42085:SF1">
    <property type="entry name" value="F-BOX DOMAIN-CONTAINING PROTEIN"/>
    <property type="match status" value="1"/>
</dbReference>
<evidence type="ECO:0000313" key="2">
    <source>
        <dbReference type="EMBL" id="RAR08268.1"/>
    </source>
</evidence>
<sequence>MAPPSYARATASSTSKASPVSSKTTKDANIPKSAFSLSAKKAVKPREGNKIIASPDPKTSASPSDTSDSSPAHQETKAKLKRPSRLTTHQKDTIAYKRDLYPILPKDASKPCILAALPSELRTEIYTYILPTTNNIPSCLSMMKRYKRHLSPPLLNVSRAIRIEAAYTYYTTATFSFTVRNLDFAPIIRWLELLPKQHRALLSRNRGLEINVMPSVNNTFTYPPKGWLVDGDLEDHWRACQPFGNIYTIPNDLHKKHFLVFCRLAEWWRWCSRPVNRGMRWKYSFEQSPFANPFGMPDLHEEAVLKRFLKNYGIAVAMPCVDKTWKRNRNVGRAMKGEAVTWLEALDQWCKQRYGRGEGDGEWDGWMKEAKKAVGKW</sequence>
<dbReference type="AlphaFoldDB" id="A0A364N0H5"/>
<proteinExistence type="predicted"/>
<dbReference type="EMBL" id="QGDH01000088">
    <property type="protein sequence ID" value="RAR08268.1"/>
    <property type="molecule type" value="Genomic_DNA"/>
</dbReference>
<evidence type="ECO:0000256" key="1">
    <source>
        <dbReference type="SAM" id="MobiDB-lite"/>
    </source>
</evidence>
<gene>
    <name evidence="2" type="ORF">DDE83_006028</name>
</gene>